<reference evidence="1" key="1">
    <citation type="submission" date="2021-02" db="EMBL/GenBank/DDBJ databases">
        <title>Infant gut strain persistence is associated with maternal origin, phylogeny, and functional potential including surface adhesion and iron acquisition.</title>
        <authorList>
            <person name="Lou Y.C."/>
        </authorList>
    </citation>
    <scope>NUCLEOTIDE SEQUENCE</scope>
    <source>
        <strain evidence="1">L3_101_000M1_dasL3_101_000M1_concoct_87</strain>
    </source>
</reference>
<protein>
    <submittedName>
        <fullName evidence="1">AAA family ATPase</fullName>
    </submittedName>
</protein>
<dbReference type="SUPFAM" id="SSF57783">
    <property type="entry name" value="Zinc beta-ribbon"/>
    <property type="match status" value="1"/>
</dbReference>
<evidence type="ECO:0000313" key="1">
    <source>
        <dbReference type="EMBL" id="MBS5333649.1"/>
    </source>
</evidence>
<dbReference type="InterPro" id="IPR036977">
    <property type="entry name" value="DNA_primase_Znf_CHC2"/>
</dbReference>
<sequence>MIVNTAAELAQYIKNSKKYENYYMGRCVLHDDKHPSFKFWDGDDGRPAGYCLACGGKIRATFDKLGLEYPSAKGKYTPEAIKYRYYNELGSYIGTKVVSHKPDGSKKIHWEIESQNGQVIYKQPKGELLLFNLPNLANTPEGKTVYVAEGEKDATTISNHGMLAVSAPNGAGPGKFPVPAAKYFAGKHVIIYQDNDKIGKDFAQEEAALISTVAASVKIIDLSEIWEDMPEHADITDYFKRFGDNAFDEVKKLVEKTPVWTASKTATETEIQGLQIRSAKDLMLQHFEPVPFIVNCILPTGLSLMASPPKSGKSWFSLELCLSVSKGETFLGLGTTQSDVLYLDLEDGDAELKERIKKVNRGEDVPEGFMYLTEVPTMDNGLVEMLEKTLAEHPTIKLVVLDTLGMVLGTQTKDSNQFAQDYEMFRTLKQVATKYSISLLVIHHTRKTSDDKNPFNRIYGGVAVQGALDTMMVLDKDTHDADTARLYVSGRRCRQQEFVLAFDADNCIWSMVGDAEEVDEKFRRGQYERSEVASAIKEAVASGNGTWSGRMSDLSRVAENTPDIGHGLGNPRSLASAVKRLEDDLYRYDGISYTTTSNGTGGQKYTFTQANSKGLEKRVETDVSFEEVKVSN</sequence>
<comment type="caution">
    <text evidence="1">The sequence shown here is derived from an EMBL/GenBank/DDBJ whole genome shotgun (WGS) entry which is preliminary data.</text>
</comment>
<dbReference type="Gene3D" id="3.90.580.10">
    <property type="entry name" value="Zinc finger, CHC2-type domain"/>
    <property type="match status" value="1"/>
</dbReference>
<evidence type="ECO:0000313" key="2">
    <source>
        <dbReference type="Proteomes" id="UP000759273"/>
    </source>
</evidence>
<dbReference type="EMBL" id="JAGZGG010000051">
    <property type="protein sequence ID" value="MBS5333649.1"/>
    <property type="molecule type" value="Genomic_DNA"/>
</dbReference>
<dbReference type="SUPFAM" id="SSF56731">
    <property type="entry name" value="DNA primase core"/>
    <property type="match status" value="1"/>
</dbReference>
<gene>
    <name evidence="1" type="ORF">KHY36_14135</name>
</gene>
<dbReference type="GO" id="GO:0003677">
    <property type="term" value="F:DNA binding"/>
    <property type="evidence" value="ECO:0007669"/>
    <property type="project" value="InterPro"/>
</dbReference>
<dbReference type="InterPro" id="IPR034154">
    <property type="entry name" value="TOPRIM_DnaG/twinkle"/>
</dbReference>
<dbReference type="Proteomes" id="UP000759273">
    <property type="component" value="Unassembled WGS sequence"/>
</dbReference>
<accession>A0A943HIZ6</accession>
<proteinExistence type="predicted"/>
<name>A0A943HIZ6_9FIRM</name>
<dbReference type="Gene3D" id="3.40.1360.10">
    <property type="match status" value="1"/>
</dbReference>
<dbReference type="AlphaFoldDB" id="A0A943HIZ6"/>
<organism evidence="1 2">
    <name type="scientific">Subdoligranulum variabile</name>
    <dbReference type="NCBI Taxonomy" id="214851"/>
    <lineage>
        <taxon>Bacteria</taxon>
        <taxon>Bacillati</taxon>
        <taxon>Bacillota</taxon>
        <taxon>Clostridia</taxon>
        <taxon>Eubacteriales</taxon>
        <taxon>Oscillospiraceae</taxon>
        <taxon>Subdoligranulum</taxon>
    </lineage>
</organism>
<dbReference type="GO" id="GO:0006260">
    <property type="term" value="P:DNA replication"/>
    <property type="evidence" value="ECO:0007669"/>
    <property type="project" value="InterPro"/>
</dbReference>
<dbReference type="InterPro" id="IPR027417">
    <property type="entry name" value="P-loop_NTPase"/>
</dbReference>
<dbReference type="GO" id="GO:0008270">
    <property type="term" value="F:zinc ion binding"/>
    <property type="evidence" value="ECO:0007669"/>
    <property type="project" value="InterPro"/>
</dbReference>
<dbReference type="SUPFAM" id="SSF52540">
    <property type="entry name" value="P-loop containing nucleoside triphosphate hydrolases"/>
    <property type="match status" value="1"/>
</dbReference>
<dbReference type="Pfam" id="PF13481">
    <property type="entry name" value="AAA_25"/>
    <property type="match status" value="1"/>
</dbReference>
<dbReference type="CDD" id="cd01029">
    <property type="entry name" value="TOPRIM_primases"/>
    <property type="match status" value="1"/>
</dbReference>
<dbReference type="Gene3D" id="3.40.50.300">
    <property type="entry name" value="P-loop containing nucleotide triphosphate hydrolases"/>
    <property type="match status" value="1"/>
</dbReference>